<evidence type="ECO:0000256" key="1">
    <source>
        <dbReference type="SAM" id="MobiDB-lite"/>
    </source>
</evidence>
<dbReference type="Proteomes" id="UP001153636">
    <property type="component" value="Chromosome 8"/>
</dbReference>
<evidence type="ECO:0000313" key="2">
    <source>
        <dbReference type="EMBL" id="CAH1114923.1"/>
    </source>
</evidence>
<feature type="compositionally biased region" description="Low complexity" evidence="1">
    <location>
        <begin position="97"/>
        <end position="109"/>
    </location>
</feature>
<feature type="region of interest" description="Disordered" evidence="1">
    <location>
        <begin position="97"/>
        <end position="116"/>
    </location>
</feature>
<name>A0A9P0GN21_9CUCU</name>
<proteinExistence type="predicted"/>
<reference evidence="2" key="1">
    <citation type="submission" date="2022-01" db="EMBL/GenBank/DDBJ databases">
        <authorList>
            <person name="King R."/>
        </authorList>
    </citation>
    <scope>NUCLEOTIDE SEQUENCE</scope>
</reference>
<sequence length="116" mass="12959">MNQMGFYVGNGIEGREKVRQKFSNLHAKYIKYCDARKNTGQGKLKVPKCYEEMEDILGDKHKVNPIINIDSLNVIKSTNNSECITIQEAETQSRCTSTSIIDDSATSNTLNGNLTP</sequence>
<dbReference type="AlphaFoldDB" id="A0A9P0GN21"/>
<dbReference type="OrthoDB" id="6610952at2759"/>
<dbReference type="EMBL" id="OV651820">
    <property type="protein sequence ID" value="CAH1114923.1"/>
    <property type="molecule type" value="Genomic_DNA"/>
</dbReference>
<keyword evidence="3" id="KW-1185">Reference proteome</keyword>
<evidence type="ECO:0000313" key="3">
    <source>
        <dbReference type="Proteomes" id="UP001153636"/>
    </source>
</evidence>
<accession>A0A9P0GN21</accession>
<gene>
    <name evidence="2" type="ORF">PSYICH_LOCUS14405</name>
</gene>
<protein>
    <submittedName>
        <fullName evidence="2">Uncharacterized protein</fullName>
    </submittedName>
</protein>
<organism evidence="2 3">
    <name type="scientific">Psylliodes chrysocephalus</name>
    <dbReference type="NCBI Taxonomy" id="3402493"/>
    <lineage>
        <taxon>Eukaryota</taxon>
        <taxon>Metazoa</taxon>
        <taxon>Ecdysozoa</taxon>
        <taxon>Arthropoda</taxon>
        <taxon>Hexapoda</taxon>
        <taxon>Insecta</taxon>
        <taxon>Pterygota</taxon>
        <taxon>Neoptera</taxon>
        <taxon>Endopterygota</taxon>
        <taxon>Coleoptera</taxon>
        <taxon>Polyphaga</taxon>
        <taxon>Cucujiformia</taxon>
        <taxon>Chrysomeloidea</taxon>
        <taxon>Chrysomelidae</taxon>
        <taxon>Galerucinae</taxon>
        <taxon>Alticini</taxon>
        <taxon>Psylliodes</taxon>
    </lineage>
</organism>